<organism evidence="11 12">
    <name type="scientific">Rhodoferax ferrireducens</name>
    <dbReference type="NCBI Taxonomy" id="192843"/>
    <lineage>
        <taxon>Bacteria</taxon>
        <taxon>Pseudomonadati</taxon>
        <taxon>Pseudomonadota</taxon>
        <taxon>Betaproteobacteria</taxon>
        <taxon>Burkholderiales</taxon>
        <taxon>Comamonadaceae</taxon>
        <taxon>Rhodoferax</taxon>
    </lineage>
</organism>
<dbReference type="PANTHER" id="PTHR30033:SF1">
    <property type="entry name" value="FLAGELLAR HOOK-ASSOCIATED PROTEIN 1"/>
    <property type="match status" value="1"/>
</dbReference>
<evidence type="ECO:0000256" key="1">
    <source>
        <dbReference type="ARBA" id="ARBA00004365"/>
    </source>
</evidence>
<dbReference type="RefSeq" id="WP_310376317.1">
    <property type="nucleotide sequence ID" value="NZ_JAVDXT010000005.1"/>
</dbReference>
<dbReference type="PROSITE" id="PS00588">
    <property type="entry name" value="FLAGELLA_BB_ROD"/>
    <property type="match status" value="1"/>
</dbReference>
<dbReference type="InterPro" id="IPR002371">
    <property type="entry name" value="FlgK"/>
</dbReference>
<evidence type="ECO:0000256" key="6">
    <source>
        <dbReference type="ARBA" id="ARBA00023143"/>
    </source>
</evidence>
<gene>
    <name evidence="11" type="ORF">J2X19_004269</name>
</gene>
<dbReference type="PRINTS" id="PR01005">
    <property type="entry name" value="FLGHOOKAP1"/>
</dbReference>
<comment type="subcellular location">
    <subcellularLocation>
        <location evidence="1">Bacterial flagellum</location>
    </subcellularLocation>
    <subcellularLocation>
        <location evidence="2">Secreted</location>
    </subcellularLocation>
</comment>
<keyword evidence="11" id="KW-0966">Cell projection</keyword>
<dbReference type="NCBIfam" id="TIGR02492">
    <property type="entry name" value="flgK_ends"/>
    <property type="match status" value="1"/>
</dbReference>
<keyword evidence="12" id="KW-1185">Reference proteome</keyword>
<dbReference type="Pfam" id="PF22638">
    <property type="entry name" value="FlgK_D1"/>
    <property type="match status" value="1"/>
</dbReference>
<feature type="domain" description="Flagellar basal-body/hook protein C-terminal" evidence="8">
    <location>
        <begin position="591"/>
        <end position="627"/>
    </location>
</feature>
<name>A0ABU2CE32_9BURK</name>
<dbReference type="InterPro" id="IPR019776">
    <property type="entry name" value="Flagellar_basal_body_rod_CS"/>
</dbReference>
<reference evidence="11 12" key="1">
    <citation type="submission" date="2023-07" db="EMBL/GenBank/DDBJ databases">
        <title>Sorghum-associated microbial communities from plants grown in Nebraska, USA.</title>
        <authorList>
            <person name="Schachtman D."/>
        </authorList>
    </citation>
    <scope>NUCLEOTIDE SEQUENCE [LARGE SCALE GENOMIC DNA]</scope>
    <source>
        <strain evidence="11 12">BE313</strain>
    </source>
</reference>
<evidence type="ECO:0000256" key="3">
    <source>
        <dbReference type="ARBA" id="ARBA00009677"/>
    </source>
</evidence>
<evidence type="ECO:0000256" key="2">
    <source>
        <dbReference type="ARBA" id="ARBA00004613"/>
    </source>
</evidence>
<evidence type="ECO:0000256" key="4">
    <source>
        <dbReference type="ARBA" id="ARBA00016244"/>
    </source>
</evidence>
<feature type="domain" description="Flagellar hook-associated protein 1 D2-like" evidence="9">
    <location>
        <begin position="339"/>
        <end position="413"/>
    </location>
</feature>
<dbReference type="InterPro" id="IPR010930">
    <property type="entry name" value="Flg_bb/hook_C_dom"/>
</dbReference>
<evidence type="ECO:0000259" key="10">
    <source>
        <dbReference type="Pfam" id="PF22638"/>
    </source>
</evidence>
<evidence type="ECO:0000256" key="5">
    <source>
        <dbReference type="ARBA" id="ARBA00022525"/>
    </source>
</evidence>
<keyword evidence="5" id="KW-0964">Secreted</keyword>
<protein>
    <recommendedName>
        <fullName evidence="4">Flagellar hook-associated protein 1</fullName>
    </recommendedName>
</protein>
<dbReference type="Pfam" id="PF06429">
    <property type="entry name" value="Flg_bbr_C"/>
    <property type="match status" value="1"/>
</dbReference>
<evidence type="ECO:0000259" key="7">
    <source>
        <dbReference type="Pfam" id="PF00460"/>
    </source>
</evidence>
<feature type="domain" description="Flagellar hook-associated protein FlgK helical" evidence="10">
    <location>
        <begin position="93"/>
        <end position="325"/>
    </location>
</feature>
<dbReference type="InterPro" id="IPR053927">
    <property type="entry name" value="FlgK_helical"/>
</dbReference>
<sequence>MSNLLNVGTRALVANEVALQTIGNNIANANTVGYSRQTTVLQTVEGQFSGGGYIGKGVDIATIQRNHNEYLTRQAALSKSVSASDIARANKLLQLEDIFTGGKNGLGAAVTDMMNAFSDVASAPTDLTARTVVLTRADEAAARFNDAATQLTNLQTGLRTELENSVDAVNTLTSSIAAVNLQLQQARGNGQSPNDLLDKRDNLISQLNQYIQTTSIDAGDGTVTLFAASSQPLVLGVKSNPLSVQTDPQDNTKTQVAINFGNQTAVLSEDMLGGGEIAGMLKFQNKDLAEGVNLLGRMAVSITTVLNAQHQLGLDLDGNAGGNLFSPVNMPNGVGATFNTGTGTIGISVDPANVAKLAASDYTVTYTSAVAFTVTRNSDNTVVTPDPVTGSYDGLLITPGGTPNSGDSFLLRPYSNAAADIGIAFASPRQLAVASPVQAAMGTTNTGSLSVANLTAKSVPIPASVTLTFTGANTYTRSDIAGTFTYNPGTAIPYDAANTASGWSLTMSGAAQIGDTITLGPANTSYAKLNAGNADALMDLRDLALFDGASLADGYASLMSQVGVRVQSVQYTAEVSKSIADNLETSRTGVSGVNLDEEAAKLLQYQQAYQASSKMIQIAQTIFDSLMASVGR</sequence>
<dbReference type="InterPro" id="IPR049119">
    <property type="entry name" value="FlgK_D2-like"/>
</dbReference>
<comment type="caution">
    <text evidence="11">The sequence shown here is derived from an EMBL/GenBank/DDBJ whole genome shotgun (WGS) entry which is preliminary data.</text>
</comment>
<keyword evidence="11" id="KW-0282">Flagellum</keyword>
<feature type="domain" description="Flagellar basal body rod protein N-terminal" evidence="7">
    <location>
        <begin position="5"/>
        <end position="34"/>
    </location>
</feature>
<dbReference type="SUPFAM" id="SSF64518">
    <property type="entry name" value="Phase 1 flagellin"/>
    <property type="match status" value="2"/>
</dbReference>
<dbReference type="EMBL" id="JAVDXT010000005">
    <property type="protein sequence ID" value="MDR7379573.1"/>
    <property type="molecule type" value="Genomic_DNA"/>
</dbReference>
<dbReference type="Pfam" id="PF21158">
    <property type="entry name" value="flgK_1st_1"/>
    <property type="match status" value="1"/>
</dbReference>
<keyword evidence="6" id="KW-0975">Bacterial flagellum</keyword>
<dbReference type="InterPro" id="IPR001444">
    <property type="entry name" value="Flag_bb_rod_N"/>
</dbReference>
<evidence type="ECO:0000313" key="11">
    <source>
        <dbReference type="EMBL" id="MDR7379573.1"/>
    </source>
</evidence>
<evidence type="ECO:0000259" key="8">
    <source>
        <dbReference type="Pfam" id="PF06429"/>
    </source>
</evidence>
<dbReference type="PANTHER" id="PTHR30033">
    <property type="entry name" value="FLAGELLAR HOOK-ASSOCIATED PROTEIN 1"/>
    <property type="match status" value="1"/>
</dbReference>
<evidence type="ECO:0000259" key="9">
    <source>
        <dbReference type="Pfam" id="PF21158"/>
    </source>
</evidence>
<comment type="similarity">
    <text evidence="3">Belongs to the flagella basal body rod proteins family.</text>
</comment>
<accession>A0ABU2CE32</accession>
<keyword evidence="11" id="KW-0969">Cilium</keyword>
<dbReference type="Pfam" id="PF00460">
    <property type="entry name" value="Flg_bb_rod"/>
    <property type="match status" value="1"/>
</dbReference>
<evidence type="ECO:0000313" key="12">
    <source>
        <dbReference type="Proteomes" id="UP001180487"/>
    </source>
</evidence>
<dbReference type="Proteomes" id="UP001180487">
    <property type="component" value="Unassembled WGS sequence"/>
</dbReference>
<proteinExistence type="inferred from homology"/>